<dbReference type="AlphaFoldDB" id="A0A3M7P100"/>
<organism evidence="1 2">
    <name type="scientific">Brachionus plicatilis</name>
    <name type="common">Marine rotifer</name>
    <name type="synonym">Brachionus muelleri</name>
    <dbReference type="NCBI Taxonomy" id="10195"/>
    <lineage>
        <taxon>Eukaryota</taxon>
        <taxon>Metazoa</taxon>
        <taxon>Spiralia</taxon>
        <taxon>Gnathifera</taxon>
        <taxon>Rotifera</taxon>
        <taxon>Eurotatoria</taxon>
        <taxon>Monogononta</taxon>
        <taxon>Pseudotrocha</taxon>
        <taxon>Ploima</taxon>
        <taxon>Brachionidae</taxon>
        <taxon>Brachionus</taxon>
    </lineage>
</organism>
<dbReference type="Proteomes" id="UP000276133">
    <property type="component" value="Unassembled WGS sequence"/>
</dbReference>
<keyword evidence="2" id="KW-1185">Reference proteome</keyword>
<proteinExistence type="predicted"/>
<evidence type="ECO:0000313" key="2">
    <source>
        <dbReference type="Proteomes" id="UP000276133"/>
    </source>
</evidence>
<gene>
    <name evidence="1" type="ORF">BpHYR1_021235</name>
</gene>
<evidence type="ECO:0000313" key="1">
    <source>
        <dbReference type="EMBL" id="RMZ92828.1"/>
    </source>
</evidence>
<dbReference type="EMBL" id="REGN01014282">
    <property type="protein sequence ID" value="RMZ92828.1"/>
    <property type="molecule type" value="Genomic_DNA"/>
</dbReference>
<name>A0A3M7P100_BRAPC</name>
<sequence length="67" mass="7991">NFNIILVFWYIVKIDRVVLFRLVPTSIPYSSAILHEKKANAIFHQKPLTQAYQHYISFLKKWSTQII</sequence>
<feature type="non-terminal residue" evidence="1">
    <location>
        <position position="1"/>
    </location>
</feature>
<protein>
    <submittedName>
        <fullName evidence="1">Uncharacterized protein</fullName>
    </submittedName>
</protein>
<accession>A0A3M7P100</accession>
<reference evidence="1 2" key="1">
    <citation type="journal article" date="2018" name="Sci. Rep.">
        <title>Genomic signatures of local adaptation to the degree of environmental predictability in rotifers.</title>
        <authorList>
            <person name="Franch-Gras L."/>
            <person name="Hahn C."/>
            <person name="Garcia-Roger E.M."/>
            <person name="Carmona M.J."/>
            <person name="Serra M."/>
            <person name="Gomez A."/>
        </authorList>
    </citation>
    <scope>NUCLEOTIDE SEQUENCE [LARGE SCALE GENOMIC DNA]</scope>
    <source>
        <strain evidence="1">HYR1</strain>
    </source>
</reference>
<comment type="caution">
    <text evidence="1">The sequence shown here is derived from an EMBL/GenBank/DDBJ whole genome shotgun (WGS) entry which is preliminary data.</text>
</comment>